<dbReference type="InterPro" id="IPR005182">
    <property type="entry name" value="YdbS-like_PH"/>
</dbReference>
<reference evidence="4" key="1">
    <citation type="submission" date="2018-08" db="EMBL/GenBank/DDBJ databases">
        <authorList>
            <person name="Chevrot R."/>
        </authorList>
    </citation>
    <scope>NUCLEOTIDE SEQUENCE [LARGE SCALE GENOMIC DNA]</scope>
</reference>
<accession>A0A383RMD4</accession>
<dbReference type="RefSeq" id="WP_138189119.1">
    <property type="nucleotide sequence ID" value="NZ_LS992241.1"/>
</dbReference>
<organism evidence="3 4">
    <name type="scientific">Paenibacillus alvei</name>
    <name type="common">Bacillus alvei</name>
    <dbReference type="NCBI Taxonomy" id="44250"/>
    <lineage>
        <taxon>Bacteria</taxon>
        <taxon>Bacillati</taxon>
        <taxon>Bacillota</taxon>
        <taxon>Bacilli</taxon>
        <taxon>Bacillales</taxon>
        <taxon>Paenibacillaceae</taxon>
        <taxon>Paenibacillus</taxon>
    </lineage>
</organism>
<feature type="transmembrane region" description="Helical" evidence="1">
    <location>
        <begin position="20"/>
        <end position="41"/>
    </location>
</feature>
<keyword evidence="1" id="KW-1133">Transmembrane helix</keyword>
<dbReference type="Proteomes" id="UP000304148">
    <property type="component" value="Chromosome"/>
</dbReference>
<evidence type="ECO:0000313" key="4">
    <source>
        <dbReference type="Proteomes" id="UP000304148"/>
    </source>
</evidence>
<feature type="domain" description="YdbS-like PH" evidence="2">
    <location>
        <begin position="72"/>
        <end position="148"/>
    </location>
</feature>
<evidence type="ECO:0000313" key="3">
    <source>
        <dbReference type="EMBL" id="SYX87539.1"/>
    </source>
</evidence>
<name>A0A383RMD4_PAEAL</name>
<keyword evidence="1" id="KW-0472">Membrane</keyword>
<dbReference type="PANTHER" id="PTHR34473:SF2">
    <property type="entry name" value="UPF0699 TRANSMEMBRANE PROTEIN YDBT"/>
    <property type="match status" value="1"/>
</dbReference>
<keyword evidence="1" id="KW-0812">Transmembrane</keyword>
<proteinExistence type="predicted"/>
<dbReference type="PANTHER" id="PTHR34473">
    <property type="entry name" value="UPF0699 TRANSMEMBRANE PROTEIN YDBS"/>
    <property type="match status" value="1"/>
</dbReference>
<dbReference type="Pfam" id="PF03703">
    <property type="entry name" value="bPH_2"/>
    <property type="match status" value="1"/>
</dbReference>
<gene>
    <name evidence="3" type="ORF">PBLR_15969</name>
</gene>
<feature type="transmembrane region" description="Helical" evidence="1">
    <location>
        <begin position="47"/>
        <end position="66"/>
    </location>
</feature>
<sequence length="159" mass="18217">MESKLGQKLHPDYRKASRIAGVIAHGIMAAVIIAYVIIASVQGWIQYPAWIASGLWVLSFIWFVWIEPVLTYRYFAFEVFEEELHIQSGVIYLKHTIVPMNRVQHVETEHGPLLRKYGLSQLSVVTAATTHRILAVREEEAQRLKAKIAELAKVDDYEE</sequence>
<protein>
    <recommendedName>
        <fullName evidence="2">YdbS-like PH domain-containing protein</fullName>
    </recommendedName>
</protein>
<dbReference type="EMBL" id="LS992241">
    <property type="protein sequence ID" value="SYX87539.1"/>
    <property type="molecule type" value="Genomic_DNA"/>
</dbReference>
<evidence type="ECO:0000256" key="1">
    <source>
        <dbReference type="SAM" id="Phobius"/>
    </source>
</evidence>
<evidence type="ECO:0000259" key="2">
    <source>
        <dbReference type="Pfam" id="PF03703"/>
    </source>
</evidence>
<dbReference type="AlphaFoldDB" id="A0A383RMD4"/>